<dbReference type="Proteomes" id="UP000244037">
    <property type="component" value="Unassembled WGS sequence"/>
</dbReference>
<name>A0A8E2VKW7_9RHOB</name>
<dbReference type="RefSeq" id="WP_108027647.1">
    <property type="nucleotide sequence ID" value="NZ_QAYC01000009.1"/>
</dbReference>
<dbReference type="EMBL" id="QAYC01000009">
    <property type="protein sequence ID" value="PTW47809.1"/>
    <property type="molecule type" value="Genomic_DNA"/>
</dbReference>
<organism evidence="1 2">
    <name type="scientific">Rhodovulum kholense</name>
    <dbReference type="NCBI Taxonomy" id="453584"/>
    <lineage>
        <taxon>Bacteria</taxon>
        <taxon>Pseudomonadati</taxon>
        <taxon>Pseudomonadota</taxon>
        <taxon>Alphaproteobacteria</taxon>
        <taxon>Rhodobacterales</taxon>
        <taxon>Paracoccaceae</taxon>
        <taxon>Rhodovulum</taxon>
    </lineage>
</organism>
<proteinExistence type="predicted"/>
<gene>
    <name evidence="1" type="ORF">C8N38_109168</name>
</gene>
<comment type="caution">
    <text evidence="1">The sequence shown here is derived from an EMBL/GenBank/DDBJ whole genome shotgun (WGS) entry which is preliminary data.</text>
</comment>
<accession>A0A8E2VKW7</accession>
<keyword evidence="2" id="KW-1185">Reference proteome</keyword>
<sequence>MVEYIDLPPEAAKLIQRQYDIDRADAVPKAPVSCFRYRGVQIESRRAVMAELDTMRRIIDAMPELMARRLETIWCDSNAGACYTVTIQPGLFVPDLRWAIADAVIEAGGGHNGIMIEADGGNGCNIDPNWGEPC</sequence>
<reference evidence="1 2" key="1">
    <citation type="submission" date="2018-04" db="EMBL/GenBank/DDBJ databases">
        <title>Genomic Encyclopedia of Archaeal and Bacterial Type Strains, Phase II (KMG-II): from individual species to whole genera.</title>
        <authorList>
            <person name="Goeker M."/>
        </authorList>
    </citation>
    <scope>NUCLEOTIDE SEQUENCE [LARGE SCALE GENOMIC DNA]</scope>
    <source>
        <strain evidence="1 2">DSM 19783</strain>
    </source>
</reference>
<dbReference type="OrthoDB" id="7742927at2"/>
<protein>
    <submittedName>
        <fullName evidence="1">Uncharacterized protein</fullName>
    </submittedName>
</protein>
<dbReference type="AlphaFoldDB" id="A0A8E2VKW7"/>
<evidence type="ECO:0000313" key="2">
    <source>
        <dbReference type="Proteomes" id="UP000244037"/>
    </source>
</evidence>
<evidence type="ECO:0000313" key="1">
    <source>
        <dbReference type="EMBL" id="PTW47809.1"/>
    </source>
</evidence>